<name>A0AAD9VEC1_ACRCE</name>
<dbReference type="GO" id="GO:0006139">
    <property type="term" value="P:nucleobase-containing compound metabolic process"/>
    <property type="evidence" value="ECO:0007669"/>
    <property type="project" value="InterPro"/>
</dbReference>
<feature type="domain" description="AAA+ ATPase" evidence="5">
    <location>
        <begin position="396"/>
        <end position="816"/>
    </location>
</feature>
<evidence type="ECO:0000256" key="4">
    <source>
        <dbReference type="SAM" id="MobiDB-lite"/>
    </source>
</evidence>
<feature type="compositionally biased region" description="Basic and acidic residues" evidence="4">
    <location>
        <begin position="516"/>
        <end position="525"/>
    </location>
</feature>
<reference evidence="6" key="1">
    <citation type="journal article" date="2023" name="G3 (Bethesda)">
        <title>Whole genome assembly and annotation of the endangered Caribbean coral Acropora cervicornis.</title>
        <authorList>
            <person name="Selwyn J.D."/>
            <person name="Vollmer S.V."/>
        </authorList>
    </citation>
    <scope>NUCLEOTIDE SEQUENCE</scope>
    <source>
        <strain evidence="6">K2</strain>
    </source>
</reference>
<evidence type="ECO:0000313" key="6">
    <source>
        <dbReference type="EMBL" id="KAK2570785.1"/>
    </source>
</evidence>
<dbReference type="SMART" id="SM00382">
    <property type="entry name" value="AAA"/>
    <property type="match status" value="3"/>
</dbReference>
<feature type="compositionally biased region" description="Acidic residues" evidence="4">
    <location>
        <begin position="1207"/>
        <end position="1250"/>
    </location>
</feature>
<feature type="compositionally biased region" description="Basic and acidic residues" evidence="4">
    <location>
        <begin position="732"/>
        <end position="744"/>
    </location>
</feature>
<keyword evidence="3 6" id="KW-0418">Kinase</keyword>
<dbReference type="GO" id="GO:0005524">
    <property type="term" value="F:ATP binding"/>
    <property type="evidence" value="ECO:0007669"/>
    <property type="project" value="InterPro"/>
</dbReference>
<feature type="region of interest" description="Disordered" evidence="4">
    <location>
        <begin position="1164"/>
        <end position="1250"/>
    </location>
</feature>
<proteinExistence type="predicted"/>
<evidence type="ECO:0000256" key="3">
    <source>
        <dbReference type="ARBA" id="ARBA00022777"/>
    </source>
</evidence>
<feature type="compositionally biased region" description="Acidic residues" evidence="4">
    <location>
        <begin position="871"/>
        <end position="891"/>
    </location>
</feature>
<feature type="compositionally biased region" description="Basic and acidic residues" evidence="4">
    <location>
        <begin position="637"/>
        <end position="687"/>
    </location>
</feature>
<protein>
    <submittedName>
        <fullName evidence="6">Adenylate kinase 9</fullName>
    </submittedName>
</protein>
<accession>A0AAD9VEC1</accession>
<dbReference type="InterPro" id="IPR000850">
    <property type="entry name" value="Adenylat/UMP-CMP_kin"/>
</dbReference>
<feature type="compositionally biased region" description="Acidic residues" evidence="4">
    <location>
        <begin position="190"/>
        <end position="223"/>
    </location>
</feature>
<feature type="compositionally biased region" description="Basic and acidic residues" evidence="4">
    <location>
        <begin position="1164"/>
        <end position="1206"/>
    </location>
</feature>
<evidence type="ECO:0000256" key="1">
    <source>
        <dbReference type="ARBA" id="ARBA00022679"/>
    </source>
</evidence>
<dbReference type="CDD" id="cd01428">
    <property type="entry name" value="ADK"/>
    <property type="match status" value="1"/>
</dbReference>
<feature type="region of interest" description="Disordered" evidence="4">
    <location>
        <begin position="871"/>
        <end position="895"/>
    </location>
</feature>
<feature type="compositionally biased region" description="Basic and acidic residues" evidence="4">
    <location>
        <begin position="694"/>
        <end position="704"/>
    </location>
</feature>
<feature type="region of interest" description="Disordered" evidence="4">
    <location>
        <begin position="467"/>
        <end position="536"/>
    </location>
</feature>
<dbReference type="GO" id="GO:0019205">
    <property type="term" value="F:nucleobase-containing compound kinase activity"/>
    <property type="evidence" value="ECO:0007669"/>
    <property type="project" value="InterPro"/>
</dbReference>
<feature type="region of interest" description="Disordered" evidence="4">
    <location>
        <begin position="1012"/>
        <end position="1071"/>
    </location>
</feature>
<reference evidence="6" key="2">
    <citation type="journal article" date="2023" name="Science">
        <title>Genomic signatures of disease resistance in endangered staghorn corals.</title>
        <authorList>
            <person name="Vollmer S.V."/>
            <person name="Selwyn J.D."/>
            <person name="Despard B.A."/>
            <person name="Roesel C.L."/>
        </authorList>
    </citation>
    <scope>NUCLEOTIDE SEQUENCE</scope>
    <source>
        <strain evidence="6">K2</strain>
    </source>
</reference>
<dbReference type="EMBL" id="JARQWQ010000007">
    <property type="protein sequence ID" value="KAK2570785.1"/>
    <property type="molecule type" value="Genomic_DNA"/>
</dbReference>
<sequence>MASYTVLPSNNTLAEDPFNEDEAERRFLNSKPTCFIVIGKPGSGKTTLARKLSRVWKCELINGSEIINQAIELQTELGGNVQDILLRGETIPEEVCAKVLLDKISSPEVAHHGYVLDGFPSLCEDWLSMADQLDLVKNLPLVPDFIVNLKIPDKDLEKRRCEQRVDPLTDILYTKSQYAPIVPIKGEKDRDEDEEEEDGEEEELEEELIDEAEEEEEEEEEITPELVTRLVTRPEDLPHNVAANIKKYRDMMLRTLEDYMADHDQQRLIELDANESTKVVFKSLMVKLNTFKLNRALVPLRLQGNEDGDEISDDTETDDLLRTLAATEIVAPTFRWRRSKWGRACPVALKEGNIVQGVAQFSASFLDKLYVMSSNEALAHFMRNPRLYLAPHLPRPPCKVCVLGPPHSGKTTVSRLVAQRYNAKILDIDELIKPRREAARKKMLAEIRDEAIESAISKVTAVKQTQQLEADEDEKEEAEPSQPQEDEDGGKEQEGIEEETIDESNELKEEDGEEAAAEKTSKPVTEELPIDANHPDVVQIVNEVMAEAEKREPELSSDEYTDVIEEAIQQRYAELQKMNPDGPHAGGYVLDNFPRTREQFTSMVERNIIPDEVISLKDESENGEFLLKRWYQTNKKELSEKWEARHAEKRARLEEERAERERRAKEEEARKAAEEAKEKAEEERLRQEQAAAEGKGEEGPEKGEGQGAEDGQEGQDGERKDAEEEESVPSEAEAKPVDSVEPHPLAEDLAAGPSLEEEDLNLDGDLPLPNEPETEEFKNLRTNFDRDYPQLLSVLKGTNNIDPIVVSVEQEVQAMNEEVLKTVEGYRNIVSESDWIRVNSVARVSSFDWLYLTKEYAPFNYRGWEYTGMDQDEEEEDFGEEDEEEEEDEEDIFTRDKKKIFGDTSHYCPVILKDKNVLWPGIAECAAKYRERTYFFSSTEARATFLANPTSYLPIDRPLEPPPIRLIMIGPKGAGKTLHGRNLAKQMGVFHISFKDRLQELIIAKTKRKIGPEYDDDEDETSEQTATATEGVEVTENAPNAAEGDDDGDDEEGTGTETEAEPEPELTDEEESIRANLAEDEPLPSETLDKILPPFWNEEPFRSTGFILEGFPRTEAEVRYLSTAGLFPDLAVLLVVEDTDIVNRLMPPLLEKWRKKRDKREAEKERQRALARKQKEENRAKRREEKLAEFAARKAEKTALRSQRDSEDSEEEPEEEEEDEEDIEALLDAEEEEEEEEDVEDEEEETEEDAIERLKTEIGDRYDEETGRISVVQETLEEISIPRGEINGGRKPHIVEYCIKKLLKPVVDFRESLFDRCFAIDAYLANKMLITGYKFPSRFGRWCPVKLLEGEVLPPKYGFGAFTFPVVYRQHVYFCSGRDELDMFMQCPSRYLKQPSPRPVVPIKMAIIGPPKSGKTGLANRFVSEYGVARLSIGEAIRKILNFQPFTELARQINLHLKAGTTVPDELAVQALEVALLDMQCQTRGYILDGFPVTKRQVELMTERKIIPVRVVELQVEDKELLRRGTADLHAATRVLPLHDSLQILGIRVNAWRQEITEVREWYQKEYRNWLSVDGQRSKWWVWNQALDEARKSVRQIQTYLQRLSEGKAASVADMCITPSECLVRLGDFGQYCPVSLADRGELVDCSVNTSLDFAAEYCGRYYKMASRVELELFLADPSRYVPPLAPKKLPPPDLLPKRRTQAEVKALFPKQIELKGYCPVTYLDGKLRYENIVPGETDLVVEYREKLFCFESEEKLQRFMRLPENYYDLNLPHKLPPRKEPMLVSGLPMLGYMEQSVATALTKALTAVGCFKPKYPFVDAKRSALLYIAYHLKAYNPRSSDYVRKKYKQKLMRFEEECELIGYLGKEMTNRYREPGELPIDFDHKLTTFLALKDIEPTATWCA</sequence>
<dbReference type="InterPro" id="IPR027417">
    <property type="entry name" value="P-loop_NTPase"/>
</dbReference>
<feature type="compositionally biased region" description="Acidic residues" evidence="4">
    <location>
        <begin position="469"/>
        <end position="515"/>
    </location>
</feature>
<dbReference type="Gene3D" id="3.40.50.300">
    <property type="entry name" value="P-loop containing nucleotide triphosphate hydrolases"/>
    <property type="match status" value="4"/>
</dbReference>
<keyword evidence="7" id="KW-1185">Reference proteome</keyword>
<dbReference type="Pfam" id="PF00406">
    <property type="entry name" value="ADK"/>
    <property type="match status" value="2"/>
</dbReference>
<feature type="compositionally biased region" description="Acidic residues" evidence="4">
    <location>
        <begin position="1013"/>
        <end position="1022"/>
    </location>
</feature>
<dbReference type="InterPro" id="IPR003593">
    <property type="entry name" value="AAA+_ATPase"/>
</dbReference>
<keyword evidence="1" id="KW-0808">Transferase</keyword>
<dbReference type="SUPFAM" id="SSF52540">
    <property type="entry name" value="P-loop containing nucleoside triphosphate hydrolases"/>
    <property type="match status" value="4"/>
</dbReference>
<keyword evidence="2" id="KW-0547">Nucleotide-binding</keyword>
<gene>
    <name evidence="6" type="ORF">P5673_004480</name>
</gene>
<feature type="compositionally biased region" description="Low complexity" evidence="4">
    <location>
        <begin position="1023"/>
        <end position="1042"/>
    </location>
</feature>
<evidence type="ECO:0000256" key="2">
    <source>
        <dbReference type="ARBA" id="ARBA00022741"/>
    </source>
</evidence>
<dbReference type="PANTHER" id="PTHR23359">
    <property type="entry name" value="NUCLEOTIDE KINASE"/>
    <property type="match status" value="1"/>
</dbReference>
<feature type="compositionally biased region" description="Acidic residues" evidence="4">
    <location>
        <begin position="1043"/>
        <end position="1071"/>
    </location>
</feature>
<evidence type="ECO:0000259" key="5">
    <source>
        <dbReference type="SMART" id="SM00382"/>
    </source>
</evidence>
<organism evidence="6 7">
    <name type="scientific">Acropora cervicornis</name>
    <name type="common">Staghorn coral</name>
    <dbReference type="NCBI Taxonomy" id="6130"/>
    <lineage>
        <taxon>Eukaryota</taxon>
        <taxon>Metazoa</taxon>
        <taxon>Cnidaria</taxon>
        <taxon>Anthozoa</taxon>
        <taxon>Hexacorallia</taxon>
        <taxon>Scleractinia</taxon>
        <taxon>Astrocoeniina</taxon>
        <taxon>Acroporidae</taxon>
        <taxon>Acropora</taxon>
    </lineage>
</organism>
<feature type="domain" description="AAA+ ATPase" evidence="5">
    <location>
        <begin position="31"/>
        <end position="335"/>
    </location>
</feature>
<comment type="caution">
    <text evidence="6">The sequence shown here is derived from an EMBL/GenBank/DDBJ whole genome shotgun (WGS) entry which is preliminary data.</text>
</comment>
<feature type="region of interest" description="Disordered" evidence="4">
    <location>
        <begin position="183"/>
        <end position="224"/>
    </location>
</feature>
<evidence type="ECO:0000313" key="7">
    <source>
        <dbReference type="Proteomes" id="UP001249851"/>
    </source>
</evidence>
<feature type="region of interest" description="Disordered" evidence="4">
    <location>
        <begin position="637"/>
        <end position="744"/>
    </location>
</feature>
<dbReference type="Proteomes" id="UP001249851">
    <property type="component" value="Unassembled WGS sequence"/>
</dbReference>
<feature type="domain" description="AAA+ ATPase" evidence="5">
    <location>
        <begin position="962"/>
        <end position="1301"/>
    </location>
</feature>